<dbReference type="AlphaFoldDB" id="A0AAE1E7T5"/>
<sequence length="115" mass="12889">MEEQFDTTLPTEDVSSSKFDGSLQIISDNSLILVQRVAAFLVSLFAVLGGFTNTINIVVFWMLGFSYVSNISLFALSVSDLLPGHQLMDNSRHQRREVLLHTVPSEGRKRFVGRK</sequence>
<accession>A0AAE1E7T5</accession>
<feature type="transmembrane region" description="Helical" evidence="1">
    <location>
        <begin position="58"/>
        <end position="82"/>
    </location>
</feature>
<reference evidence="2" key="1">
    <citation type="journal article" date="2023" name="G3 (Bethesda)">
        <title>A reference genome for the long-term kleptoplast-retaining sea slug Elysia crispata morphotype clarki.</title>
        <authorList>
            <person name="Eastman K.E."/>
            <person name="Pendleton A.L."/>
            <person name="Shaikh M.A."/>
            <person name="Suttiyut T."/>
            <person name="Ogas R."/>
            <person name="Tomko P."/>
            <person name="Gavelis G."/>
            <person name="Widhalm J.R."/>
            <person name="Wisecaver J.H."/>
        </authorList>
    </citation>
    <scope>NUCLEOTIDE SEQUENCE</scope>
    <source>
        <strain evidence="2">ECLA1</strain>
    </source>
</reference>
<keyword evidence="3" id="KW-1185">Reference proteome</keyword>
<keyword evidence="1" id="KW-1133">Transmembrane helix</keyword>
<evidence type="ECO:0000256" key="1">
    <source>
        <dbReference type="SAM" id="Phobius"/>
    </source>
</evidence>
<evidence type="ECO:0000313" key="2">
    <source>
        <dbReference type="EMBL" id="KAK3797162.1"/>
    </source>
</evidence>
<evidence type="ECO:0008006" key="4">
    <source>
        <dbReference type="Google" id="ProtNLM"/>
    </source>
</evidence>
<keyword evidence="1" id="KW-0812">Transmembrane</keyword>
<name>A0AAE1E7T5_9GAST</name>
<protein>
    <recommendedName>
        <fullName evidence="4">G-protein coupled receptors family 1 profile domain-containing protein</fullName>
    </recommendedName>
</protein>
<feature type="transmembrane region" description="Helical" evidence="1">
    <location>
        <begin position="33"/>
        <end position="52"/>
    </location>
</feature>
<dbReference type="Proteomes" id="UP001283361">
    <property type="component" value="Unassembled WGS sequence"/>
</dbReference>
<proteinExistence type="predicted"/>
<evidence type="ECO:0000313" key="3">
    <source>
        <dbReference type="Proteomes" id="UP001283361"/>
    </source>
</evidence>
<keyword evidence="1" id="KW-0472">Membrane</keyword>
<comment type="caution">
    <text evidence="2">The sequence shown here is derived from an EMBL/GenBank/DDBJ whole genome shotgun (WGS) entry which is preliminary data.</text>
</comment>
<organism evidence="2 3">
    <name type="scientific">Elysia crispata</name>
    <name type="common">lettuce slug</name>
    <dbReference type="NCBI Taxonomy" id="231223"/>
    <lineage>
        <taxon>Eukaryota</taxon>
        <taxon>Metazoa</taxon>
        <taxon>Spiralia</taxon>
        <taxon>Lophotrochozoa</taxon>
        <taxon>Mollusca</taxon>
        <taxon>Gastropoda</taxon>
        <taxon>Heterobranchia</taxon>
        <taxon>Euthyneura</taxon>
        <taxon>Panpulmonata</taxon>
        <taxon>Sacoglossa</taxon>
        <taxon>Placobranchoidea</taxon>
        <taxon>Plakobranchidae</taxon>
        <taxon>Elysia</taxon>
    </lineage>
</organism>
<dbReference type="EMBL" id="JAWDGP010000802">
    <property type="protein sequence ID" value="KAK3797162.1"/>
    <property type="molecule type" value="Genomic_DNA"/>
</dbReference>
<gene>
    <name evidence="2" type="ORF">RRG08_060506</name>
</gene>